<keyword evidence="4" id="KW-1185">Reference proteome</keyword>
<feature type="compositionally biased region" description="Basic and acidic residues" evidence="2">
    <location>
        <begin position="1"/>
        <end position="11"/>
    </location>
</feature>
<dbReference type="EnsemblMetazoa" id="CJA31998.1">
    <property type="protein sequence ID" value="CJA31998.1"/>
    <property type="gene ID" value="WBGene00207845"/>
</dbReference>
<sequence length="184" mass="20182">MATDQVIDKDSPGSTTSSPKLKRSRMARACAMKPAPMSWSNKCSGLEKLVKELKDIIAKQEERLASNELRISTLEAHLSTSSSTPAPVNFPPLPTVANNLWTKQKCPLFSEIVKANPLVSTVSNTLKLASSLNAIQKKSFLALIENIPDSKFDSQPTSDNVLISDFSTDITFPNLLKFFVFPVK</sequence>
<protein>
    <submittedName>
        <fullName evidence="3">Uncharacterized protein</fullName>
    </submittedName>
</protein>
<name>A0A8R1EC55_CAEJA</name>
<feature type="coiled-coil region" evidence="1">
    <location>
        <begin position="43"/>
        <end position="77"/>
    </location>
</feature>
<dbReference type="AlphaFoldDB" id="A0A8R1EC55"/>
<accession>A0A8R1EC55</accession>
<feature type="region of interest" description="Disordered" evidence="2">
    <location>
        <begin position="1"/>
        <end position="33"/>
    </location>
</feature>
<organism evidence="3 4">
    <name type="scientific">Caenorhabditis japonica</name>
    <dbReference type="NCBI Taxonomy" id="281687"/>
    <lineage>
        <taxon>Eukaryota</taxon>
        <taxon>Metazoa</taxon>
        <taxon>Ecdysozoa</taxon>
        <taxon>Nematoda</taxon>
        <taxon>Chromadorea</taxon>
        <taxon>Rhabditida</taxon>
        <taxon>Rhabditina</taxon>
        <taxon>Rhabditomorpha</taxon>
        <taxon>Rhabditoidea</taxon>
        <taxon>Rhabditidae</taxon>
        <taxon>Peloderinae</taxon>
        <taxon>Caenorhabditis</taxon>
    </lineage>
</organism>
<evidence type="ECO:0000313" key="3">
    <source>
        <dbReference type="EnsemblMetazoa" id="CJA31998.1"/>
    </source>
</evidence>
<proteinExistence type="predicted"/>
<dbReference type="Proteomes" id="UP000005237">
    <property type="component" value="Unassembled WGS sequence"/>
</dbReference>
<evidence type="ECO:0000256" key="1">
    <source>
        <dbReference type="SAM" id="Coils"/>
    </source>
</evidence>
<evidence type="ECO:0000256" key="2">
    <source>
        <dbReference type="SAM" id="MobiDB-lite"/>
    </source>
</evidence>
<reference evidence="3" key="2">
    <citation type="submission" date="2022-06" db="UniProtKB">
        <authorList>
            <consortium name="EnsemblMetazoa"/>
        </authorList>
    </citation>
    <scope>IDENTIFICATION</scope>
    <source>
        <strain evidence="3">DF5081</strain>
    </source>
</reference>
<reference evidence="4" key="1">
    <citation type="submission" date="2010-08" db="EMBL/GenBank/DDBJ databases">
        <authorList>
            <consortium name="Caenorhabditis japonica Sequencing Consortium"/>
            <person name="Wilson R.K."/>
        </authorList>
    </citation>
    <scope>NUCLEOTIDE SEQUENCE [LARGE SCALE GENOMIC DNA]</scope>
    <source>
        <strain evidence="4">DF5081</strain>
    </source>
</reference>
<keyword evidence="1" id="KW-0175">Coiled coil</keyword>
<evidence type="ECO:0000313" key="4">
    <source>
        <dbReference type="Proteomes" id="UP000005237"/>
    </source>
</evidence>